<keyword evidence="10 14" id="KW-1133">Transmembrane helix</keyword>
<dbReference type="AlphaFoldDB" id="A0AAX4PG43"/>
<dbReference type="GO" id="GO:0006487">
    <property type="term" value="P:protein N-linked glycosylation"/>
    <property type="evidence" value="ECO:0007669"/>
    <property type="project" value="TreeGrafter"/>
</dbReference>
<dbReference type="GO" id="GO:0004581">
    <property type="term" value="F:dolichyl-phosphate beta-glucosyltransferase activity"/>
    <property type="evidence" value="ECO:0007669"/>
    <property type="project" value="UniProtKB-EC"/>
</dbReference>
<keyword evidence="11 14" id="KW-0472">Membrane</keyword>
<organism evidence="16 17">
    <name type="scientific">Chloropicon roscoffensis</name>
    <dbReference type="NCBI Taxonomy" id="1461544"/>
    <lineage>
        <taxon>Eukaryota</taxon>
        <taxon>Viridiplantae</taxon>
        <taxon>Chlorophyta</taxon>
        <taxon>Chloropicophyceae</taxon>
        <taxon>Chloropicales</taxon>
        <taxon>Chloropicaceae</taxon>
        <taxon>Chloropicon</taxon>
    </lineage>
</organism>
<feature type="transmembrane region" description="Helical" evidence="14">
    <location>
        <begin position="250"/>
        <end position="267"/>
    </location>
</feature>
<evidence type="ECO:0000313" key="16">
    <source>
        <dbReference type="EMBL" id="WZN65036.1"/>
    </source>
</evidence>
<feature type="transmembrane region" description="Helical" evidence="14">
    <location>
        <begin position="328"/>
        <end position="347"/>
    </location>
</feature>
<evidence type="ECO:0000256" key="13">
    <source>
        <dbReference type="SAM" id="MobiDB-lite"/>
    </source>
</evidence>
<comment type="subcellular location">
    <subcellularLocation>
        <location evidence="1">Endoplasmic reticulum membrane</location>
        <topology evidence="1">Single-pass membrane protein</topology>
    </subcellularLocation>
</comment>
<evidence type="ECO:0000313" key="17">
    <source>
        <dbReference type="Proteomes" id="UP001472866"/>
    </source>
</evidence>
<evidence type="ECO:0000256" key="7">
    <source>
        <dbReference type="ARBA" id="ARBA00022692"/>
    </source>
</evidence>
<dbReference type="InterPro" id="IPR035518">
    <property type="entry name" value="DPG_synthase"/>
</dbReference>
<evidence type="ECO:0000256" key="12">
    <source>
        <dbReference type="ARBA" id="ARBA00045097"/>
    </source>
</evidence>
<gene>
    <name evidence="16" type="ORF">HKI87_11g65930</name>
</gene>
<evidence type="ECO:0000256" key="8">
    <source>
        <dbReference type="ARBA" id="ARBA00022824"/>
    </source>
</evidence>
<dbReference type="CDD" id="cd04188">
    <property type="entry name" value="DPG_synthase"/>
    <property type="match status" value="1"/>
</dbReference>
<dbReference type="InterPro" id="IPR029044">
    <property type="entry name" value="Nucleotide-diphossugar_trans"/>
</dbReference>
<keyword evidence="5" id="KW-0328">Glycosyltransferase</keyword>
<evidence type="ECO:0000256" key="5">
    <source>
        <dbReference type="ARBA" id="ARBA00022676"/>
    </source>
</evidence>
<evidence type="ECO:0000259" key="15">
    <source>
        <dbReference type="Pfam" id="PF00535"/>
    </source>
</evidence>
<evidence type="ECO:0000256" key="11">
    <source>
        <dbReference type="ARBA" id="ARBA00023136"/>
    </source>
</evidence>
<reference evidence="16 17" key="1">
    <citation type="submission" date="2024-03" db="EMBL/GenBank/DDBJ databases">
        <title>Complete genome sequence of the green alga Chloropicon roscoffensis RCC1871.</title>
        <authorList>
            <person name="Lemieux C."/>
            <person name="Pombert J.-F."/>
            <person name="Otis C."/>
            <person name="Turmel M."/>
        </authorList>
    </citation>
    <scope>NUCLEOTIDE SEQUENCE [LARGE SCALE GENOMIC DNA]</scope>
    <source>
        <strain evidence="16 17">RCC1871</strain>
    </source>
</reference>
<feature type="region of interest" description="Disordered" evidence="13">
    <location>
        <begin position="187"/>
        <end position="208"/>
    </location>
</feature>
<evidence type="ECO:0000256" key="10">
    <source>
        <dbReference type="ARBA" id="ARBA00022989"/>
    </source>
</evidence>
<comment type="catalytic activity">
    <reaction evidence="12">
        <text>a di-trans,poly-cis-dolichyl phosphate + UDP-alpha-D-glucose = a di-trans,poly-cis-dolichyl beta-D-glucosyl phosphate + UDP</text>
        <dbReference type="Rhea" id="RHEA:15401"/>
        <dbReference type="Rhea" id="RHEA-COMP:19498"/>
        <dbReference type="Rhea" id="RHEA-COMP:19502"/>
        <dbReference type="ChEBI" id="CHEBI:57525"/>
        <dbReference type="ChEBI" id="CHEBI:57683"/>
        <dbReference type="ChEBI" id="CHEBI:58223"/>
        <dbReference type="ChEBI" id="CHEBI:58885"/>
        <dbReference type="EC" id="2.4.1.117"/>
    </reaction>
    <physiologicalReaction direction="left-to-right" evidence="12">
        <dbReference type="Rhea" id="RHEA:15402"/>
    </physiologicalReaction>
</comment>
<keyword evidence="8" id="KW-0256">Endoplasmic reticulum</keyword>
<dbReference type="Pfam" id="PF00535">
    <property type="entry name" value="Glycos_transf_2"/>
    <property type="match status" value="1"/>
</dbReference>
<evidence type="ECO:0000256" key="6">
    <source>
        <dbReference type="ARBA" id="ARBA00022679"/>
    </source>
</evidence>
<evidence type="ECO:0000256" key="4">
    <source>
        <dbReference type="ARBA" id="ARBA00012583"/>
    </source>
</evidence>
<keyword evidence="9" id="KW-0735">Signal-anchor</keyword>
<dbReference type="InterPro" id="IPR001173">
    <property type="entry name" value="Glyco_trans_2-like"/>
</dbReference>
<evidence type="ECO:0000256" key="3">
    <source>
        <dbReference type="ARBA" id="ARBA00006739"/>
    </source>
</evidence>
<keyword evidence="6" id="KW-0808">Transferase</keyword>
<feature type="domain" description="Glycosyltransferase 2-like" evidence="15">
    <location>
        <begin position="57"/>
        <end position="157"/>
    </location>
</feature>
<comment type="pathway">
    <text evidence="2">Protein modification; protein glycosylation.</text>
</comment>
<sequence>MAVAALVYFFAAAIVSTYLVELFRGWWLWTRSLENDRSREEKRTLPNRSKPSTKRLSIVIPAYNEEKRLPSVLKSTLEYLVKRRDAEGSSFTYEIVVVDDGSTDQTAVKAWLCAKEMGAEDAVRVFQLQRNSGKGAAVRTGCLNAEGDLVLMMDADGATELAHGLEALEFSLCTRIIKKSKGKGEASKATSKVRGGQGELRSKKRGGSRGLIQEAGGYAHLSKQPLACFGSRAHLEQEDIVTKRKRIRNFAMHGFHLLVFLVVGGSIRDTQCGFKLFTREAAFALFQHQRLKRWCFDVEIINIAKRLKVPILEVQVKWEEKEGSKLKFTHVFHMALELLTVFVCYNLKLWRIKTAAL</sequence>
<proteinExistence type="inferred from homology"/>
<dbReference type="Gene3D" id="3.90.550.10">
    <property type="entry name" value="Spore Coat Polysaccharide Biosynthesis Protein SpsA, Chain A"/>
    <property type="match status" value="1"/>
</dbReference>
<accession>A0AAX4PG43</accession>
<keyword evidence="7 14" id="KW-0812">Transmembrane</keyword>
<evidence type="ECO:0000256" key="14">
    <source>
        <dbReference type="SAM" id="Phobius"/>
    </source>
</evidence>
<dbReference type="EC" id="2.4.1.117" evidence="4"/>
<name>A0AAX4PG43_9CHLO</name>
<evidence type="ECO:0000256" key="9">
    <source>
        <dbReference type="ARBA" id="ARBA00022968"/>
    </source>
</evidence>
<protein>
    <recommendedName>
        <fullName evidence="4">dolichyl-phosphate beta-glucosyltransferase</fullName>
        <ecNumber evidence="4">2.4.1.117</ecNumber>
    </recommendedName>
</protein>
<keyword evidence="17" id="KW-1185">Reference proteome</keyword>
<dbReference type="SUPFAM" id="SSF53448">
    <property type="entry name" value="Nucleotide-diphospho-sugar transferases"/>
    <property type="match status" value="2"/>
</dbReference>
<dbReference type="GO" id="GO:0005789">
    <property type="term" value="C:endoplasmic reticulum membrane"/>
    <property type="evidence" value="ECO:0007669"/>
    <property type="project" value="UniProtKB-SubCell"/>
</dbReference>
<comment type="similarity">
    <text evidence="3">Belongs to the glycosyltransferase 2 family.</text>
</comment>
<dbReference type="Proteomes" id="UP001472866">
    <property type="component" value="Chromosome 11"/>
</dbReference>
<feature type="transmembrane region" description="Helical" evidence="14">
    <location>
        <begin position="6"/>
        <end position="29"/>
    </location>
</feature>
<evidence type="ECO:0000256" key="1">
    <source>
        <dbReference type="ARBA" id="ARBA00004389"/>
    </source>
</evidence>
<dbReference type="EMBL" id="CP151511">
    <property type="protein sequence ID" value="WZN65036.1"/>
    <property type="molecule type" value="Genomic_DNA"/>
</dbReference>
<dbReference type="PANTHER" id="PTHR10859:SF91">
    <property type="entry name" value="DOLICHYL-PHOSPHATE BETA-GLUCOSYLTRANSFERASE"/>
    <property type="match status" value="1"/>
</dbReference>
<dbReference type="PANTHER" id="PTHR10859">
    <property type="entry name" value="GLYCOSYL TRANSFERASE"/>
    <property type="match status" value="1"/>
</dbReference>
<evidence type="ECO:0000256" key="2">
    <source>
        <dbReference type="ARBA" id="ARBA00004922"/>
    </source>
</evidence>